<feature type="binding site" evidence="3">
    <location>
        <position position="297"/>
    </location>
    <ligand>
        <name>Mg(2+)</name>
        <dbReference type="ChEBI" id="CHEBI:18420"/>
        <label>1</label>
    </ligand>
</feature>
<dbReference type="SUPFAM" id="SSF101478">
    <property type="entry name" value="ADP-ribosylglycohydrolase"/>
    <property type="match status" value="1"/>
</dbReference>
<dbReference type="PANTHER" id="PTHR16222">
    <property type="entry name" value="ADP-RIBOSYLGLYCOHYDROLASE"/>
    <property type="match status" value="1"/>
</dbReference>
<dbReference type="Gene3D" id="1.10.4080.10">
    <property type="entry name" value="ADP-ribosylation/Crystallin J1"/>
    <property type="match status" value="1"/>
</dbReference>
<evidence type="ECO:0000313" key="5">
    <source>
        <dbReference type="Proteomes" id="UP000319941"/>
    </source>
</evidence>
<evidence type="ECO:0000313" key="4">
    <source>
        <dbReference type="EMBL" id="TVU70197.1"/>
    </source>
</evidence>
<dbReference type="InterPro" id="IPR036705">
    <property type="entry name" value="Ribosyl_crysJ1_sf"/>
</dbReference>
<dbReference type="Pfam" id="PF03747">
    <property type="entry name" value="ADP_ribosyl_GH"/>
    <property type="match status" value="1"/>
</dbReference>
<dbReference type="InterPro" id="IPR005502">
    <property type="entry name" value="Ribosyl_crysJ1"/>
</dbReference>
<feature type="binding site" evidence="3">
    <location>
        <position position="295"/>
    </location>
    <ligand>
        <name>Mg(2+)</name>
        <dbReference type="ChEBI" id="CHEBI:18420"/>
        <label>1</label>
    </ligand>
</feature>
<dbReference type="Proteomes" id="UP000319941">
    <property type="component" value="Unassembled WGS sequence"/>
</dbReference>
<name>A0A558HM36_9GAMM</name>
<evidence type="ECO:0000256" key="1">
    <source>
        <dbReference type="ARBA" id="ARBA00010702"/>
    </source>
</evidence>
<dbReference type="STRING" id="553385.GCA_000591415_00480"/>
<comment type="caution">
    <text evidence="4">The sequence shown here is derived from an EMBL/GenBank/DDBJ whole genome shotgun (WGS) entry which is preliminary data.</text>
</comment>
<comment type="similarity">
    <text evidence="1">Belongs to the ADP-ribosylglycohydrolase family.</text>
</comment>
<keyword evidence="2 4" id="KW-0378">Hydrolase</keyword>
<dbReference type="EMBL" id="VNFH01000006">
    <property type="protein sequence ID" value="TVU70197.1"/>
    <property type="molecule type" value="Genomic_DNA"/>
</dbReference>
<feature type="binding site" evidence="3">
    <location>
        <position position="57"/>
    </location>
    <ligand>
        <name>Mg(2+)</name>
        <dbReference type="ChEBI" id="CHEBI:18420"/>
        <label>1</label>
    </ligand>
</feature>
<accession>A0A558HM36</accession>
<organism evidence="4 5">
    <name type="scientific">Cobetia crustatorum</name>
    <dbReference type="NCBI Taxonomy" id="553385"/>
    <lineage>
        <taxon>Bacteria</taxon>
        <taxon>Pseudomonadati</taxon>
        <taxon>Pseudomonadota</taxon>
        <taxon>Gammaproteobacteria</taxon>
        <taxon>Oceanospirillales</taxon>
        <taxon>Halomonadaceae</taxon>
        <taxon>Cobetia</taxon>
    </lineage>
</organism>
<comment type="cofactor">
    <cofactor evidence="3">
        <name>Mg(2+)</name>
        <dbReference type="ChEBI" id="CHEBI:18420"/>
    </cofactor>
    <text evidence="3">Binds 2 magnesium ions per subunit.</text>
</comment>
<dbReference type="GO" id="GO:0046872">
    <property type="term" value="F:metal ion binding"/>
    <property type="evidence" value="ECO:0007669"/>
    <property type="project" value="UniProtKB-KW"/>
</dbReference>
<feature type="binding site" evidence="3">
    <location>
        <position position="58"/>
    </location>
    <ligand>
        <name>Mg(2+)</name>
        <dbReference type="ChEBI" id="CHEBI:18420"/>
        <label>1</label>
    </ligand>
</feature>
<protein>
    <submittedName>
        <fullName evidence="4">ADP-ribosylglycohydrolase family protein</fullName>
    </submittedName>
</protein>
<dbReference type="AlphaFoldDB" id="A0A558HM36"/>
<evidence type="ECO:0000256" key="2">
    <source>
        <dbReference type="ARBA" id="ARBA00022801"/>
    </source>
</evidence>
<dbReference type="GO" id="GO:0016787">
    <property type="term" value="F:hydrolase activity"/>
    <property type="evidence" value="ECO:0007669"/>
    <property type="project" value="UniProtKB-KW"/>
</dbReference>
<dbReference type="InterPro" id="IPR050792">
    <property type="entry name" value="ADP-ribosylglycohydrolase"/>
</dbReference>
<dbReference type="PANTHER" id="PTHR16222:SF24">
    <property type="entry name" value="ADP-RIBOSYLHYDROLASE ARH3"/>
    <property type="match status" value="1"/>
</dbReference>
<sequence>MTLDIKSQFRGCLLGGAVGDALGAPVEFMSRNEILSRFGPTGVSEYAPAYGGIGCITDDTQMTLFTAEGLLRSHVRGCLRGVSTQSGLVSSAYERWLYTQGELTQQDTEQDWLTSGWLIKQQALHSRRAPGMTCLSALKQMRAYGDQARNDSKGCGGVMRVAPVGLFAHVSRASFEMCFELGVDVSALTHGHATGQLAGGVLAVMIQLLVVGESLSEALGQACQILKRHPRHEETLTALELATVLLEEGIAPNDAIARLGQGWIAEEALAISVYCAMKCANFRDAIEMAINHDGDSDSTGAITGNLLGAMLGEEVIPASWHTSLELREVISEMADDLHDCQRWEIYTDGGGKDEAWAWEKYPGY</sequence>
<feature type="binding site" evidence="3">
    <location>
        <position position="59"/>
    </location>
    <ligand>
        <name>Mg(2+)</name>
        <dbReference type="ChEBI" id="CHEBI:18420"/>
        <label>1</label>
    </ligand>
</feature>
<proteinExistence type="inferred from homology"/>
<dbReference type="RefSeq" id="WP_144727594.1">
    <property type="nucleotide sequence ID" value="NZ_CAWOWR010000116.1"/>
</dbReference>
<keyword evidence="3" id="KW-0460">Magnesium</keyword>
<gene>
    <name evidence="4" type="ORF">FQP86_10410</name>
</gene>
<feature type="binding site" evidence="3">
    <location>
        <position position="298"/>
    </location>
    <ligand>
        <name>Mg(2+)</name>
        <dbReference type="ChEBI" id="CHEBI:18420"/>
        <label>1</label>
    </ligand>
</feature>
<keyword evidence="5" id="KW-1185">Reference proteome</keyword>
<keyword evidence="3" id="KW-0479">Metal-binding</keyword>
<evidence type="ECO:0000256" key="3">
    <source>
        <dbReference type="PIRSR" id="PIRSR605502-1"/>
    </source>
</evidence>
<dbReference type="OrthoDB" id="9798107at2"/>
<reference evidence="4 5" key="1">
    <citation type="submission" date="2019-07" db="EMBL/GenBank/DDBJ databases">
        <title>Diversity of Bacteria from Kongsfjorden, Arctic.</title>
        <authorList>
            <person name="Yu Y."/>
        </authorList>
    </citation>
    <scope>NUCLEOTIDE SEQUENCE [LARGE SCALE GENOMIC DNA]</scope>
    <source>
        <strain evidence="4 5">SM1923</strain>
    </source>
</reference>